<keyword evidence="2" id="KW-1185">Reference proteome</keyword>
<name>A0A1P8F8P2_9CHLR</name>
<sequence length="86" mass="10240">MVEERPVYDYEFKFVLKEKIKTRRKWEYIAEYVLKIVAWLSLKMTQNWANIWATGPSHAGQIVTTKDFLQGFLGLRIVLLVRCLFT</sequence>
<proteinExistence type="predicted"/>
<accession>A0A1P8F8P2</accession>
<evidence type="ECO:0000313" key="1">
    <source>
        <dbReference type="EMBL" id="APV44800.1"/>
    </source>
</evidence>
<dbReference type="KEGG" id="dfo:Dform_01478"/>
<dbReference type="EMBL" id="CP018258">
    <property type="protein sequence ID" value="APV44800.1"/>
    <property type="molecule type" value="Genomic_DNA"/>
</dbReference>
<protein>
    <submittedName>
        <fullName evidence="1">Uncharacterized protein</fullName>
    </submittedName>
</protein>
<dbReference type="AlphaFoldDB" id="A0A1P8F8P2"/>
<evidence type="ECO:0000313" key="2">
    <source>
        <dbReference type="Proteomes" id="UP000185934"/>
    </source>
</evidence>
<gene>
    <name evidence="1" type="ORF">Dform_01478</name>
</gene>
<reference evidence="2" key="1">
    <citation type="submission" date="2016-11" db="EMBL/GenBank/DDBJ databases">
        <title>Dehalogenimonas formicexedens sp. nov., a chlorinated alkane respiring bacterium isolated from contaminated groundwater.</title>
        <authorList>
            <person name="Key T.A."/>
            <person name="Bowman K.S."/>
            <person name="Lee I."/>
            <person name="Chun J."/>
            <person name="Albuquerque L."/>
            <person name="da Costa M.S."/>
            <person name="Rainey F.A."/>
            <person name="Moe W.M."/>
        </authorList>
    </citation>
    <scope>NUCLEOTIDE SEQUENCE [LARGE SCALE GENOMIC DNA]</scope>
    <source>
        <strain evidence="2">NSZ-14</strain>
    </source>
</reference>
<dbReference type="STRING" id="1839801.Dform_01478"/>
<organism evidence="1 2">
    <name type="scientific">Dehalogenimonas formicexedens</name>
    <dbReference type="NCBI Taxonomy" id="1839801"/>
    <lineage>
        <taxon>Bacteria</taxon>
        <taxon>Bacillati</taxon>
        <taxon>Chloroflexota</taxon>
        <taxon>Dehalococcoidia</taxon>
        <taxon>Dehalococcoidales</taxon>
        <taxon>Dehalococcoidaceae</taxon>
        <taxon>Dehalogenimonas</taxon>
    </lineage>
</organism>
<dbReference type="Proteomes" id="UP000185934">
    <property type="component" value="Chromosome"/>
</dbReference>